<organism evidence="3 4">
    <name type="scientific">Hypocrea virens (strain Gv29-8 / FGSC 10586)</name>
    <name type="common">Gliocladium virens</name>
    <name type="synonym">Trichoderma virens</name>
    <dbReference type="NCBI Taxonomy" id="413071"/>
    <lineage>
        <taxon>Eukaryota</taxon>
        <taxon>Fungi</taxon>
        <taxon>Dikarya</taxon>
        <taxon>Ascomycota</taxon>
        <taxon>Pezizomycotina</taxon>
        <taxon>Sordariomycetes</taxon>
        <taxon>Hypocreomycetidae</taxon>
        <taxon>Hypocreales</taxon>
        <taxon>Hypocreaceae</taxon>
        <taxon>Trichoderma</taxon>
    </lineage>
</organism>
<dbReference type="VEuPathDB" id="FungiDB:TRIVIDRAFT_58356"/>
<dbReference type="eggNOG" id="ENOG502SCIW">
    <property type="taxonomic scope" value="Eukaryota"/>
</dbReference>
<dbReference type="RefSeq" id="XP_013954100.1">
    <property type="nucleotide sequence ID" value="XM_014098625.1"/>
</dbReference>
<dbReference type="InterPro" id="IPR036291">
    <property type="entry name" value="NAD(P)-bd_dom_sf"/>
</dbReference>
<dbReference type="PANTHER" id="PTHR43669:SF3">
    <property type="entry name" value="ALCOHOL DEHYDROGENASE, PUTATIVE (AFU_ORTHOLOGUE AFUA_3G03445)-RELATED"/>
    <property type="match status" value="1"/>
</dbReference>
<reference evidence="3 4" key="1">
    <citation type="journal article" date="2011" name="Genome Biol.">
        <title>Comparative genome sequence analysis underscores mycoparasitism as the ancestral life style of Trichoderma.</title>
        <authorList>
            <person name="Kubicek C.P."/>
            <person name="Herrera-Estrella A."/>
            <person name="Seidl-Seiboth V."/>
            <person name="Martinez D.A."/>
            <person name="Druzhinina I.S."/>
            <person name="Thon M."/>
            <person name="Zeilinger S."/>
            <person name="Casas-Flores S."/>
            <person name="Horwitz B.A."/>
            <person name="Mukherjee P.K."/>
            <person name="Mukherjee M."/>
            <person name="Kredics L."/>
            <person name="Alcaraz L.D."/>
            <person name="Aerts A."/>
            <person name="Antal Z."/>
            <person name="Atanasova L."/>
            <person name="Cervantes-Badillo M.G."/>
            <person name="Challacombe J."/>
            <person name="Chertkov O."/>
            <person name="McCluskey K."/>
            <person name="Coulpier F."/>
            <person name="Deshpande N."/>
            <person name="von Doehren H."/>
            <person name="Ebbole D.J."/>
            <person name="Esquivel-Naranjo E.U."/>
            <person name="Fekete E."/>
            <person name="Flipphi M."/>
            <person name="Glaser F."/>
            <person name="Gomez-Rodriguez E.Y."/>
            <person name="Gruber S."/>
            <person name="Han C."/>
            <person name="Henrissat B."/>
            <person name="Hermosa R."/>
            <person name="Hernandez-Onate M."/>
            <person name="Karaffa L."/>
            <person name="Kosti I."/>
            <person name="Le Crom S."/>
            <person name="Lindquist E."/>
            <person name="Lucas S."/>
            <person name="Luebeck M."/>
            <person name="Luebeck P.S."/>
            <person name="Margeot A."/>
            <person name="Metz B."/>
            <person name="Misra M."/>
            <person name="Nevalainen H."/>
            <person name="Omann M."/>
            <person name="Packer N."/>
            <person name="Perrone G."/>
            <person name="Uresti-Rivera E.E."/>
            <person name="Salamov A."/>
            <person name="Schmoll M."/>
            <person name="Seiboth B."/>
            <person name="Shapiro H."/>
            <person name="Sukno S."/>
            <person name="Tamayo-Ramos J.A."/>
            <person name="Tisch D."/>
            <person name="Wiest A."/>
            <person name="Wilkinson H.H."/>
            <person name="Zhang M."/>
            <person name="Coutinho P.M."/>
            <person name="Kenerley C.M."/>
            <person name="Monte E."/>
            <person name="Baker S.E."/>
            <person name="Grigoriev I.V."/>
        </authorList>
    </citation>
    <scope>NUCLEOTIDE SEQUENCE [LARGE SCALE GENOMIC DNA]</scope>
    <source>
        <strain evidence="4">Gv29-8 / FGSC 10586</strain>
    </source>
</reference>
<name>G9N0M3_HYPVG</name>
<dbReference type="STRING" id="413071.G9N0M3"/>
<dbReference type="OMA" id="TAQWAMP"/>
<dbReference type="OrthoDB" id="5336600at2759"/>
<dbReference type="EMBL" id="ABDF02000082">
    <property type="protein sequence ID" value="EHK19905.1"/>
    <property type="molecule type" value="Genomic_DNA"/>
</dbReference>
<sequence length="235" mass="25542">MALRSNNTVAIIGSGPGIGCHTAAIFASKKFNKVALVARNPAQLKKDAYTVTKAAANKVQVKTYSADISDGNKLATTLQQIDDDLGALEFVLVNAAIVATSSFFELSEEDILKDFHISTISLYRIATWAIPQLALLARQDPTAKPTLMVTNSDLPERPIVELFSLSLSKASQKNLTISLRQKFGPQGIHICLLTVAGSVADGNPNLNSKNIANKAWEMYDQQKEDWTEDILIKDP</sequence>
<proteinExistence type="inferred from homology"/>
<dbReference type="GeneID" id="25795825"/>
<accession>G9N0M3</accession>
<protein>
    <submittedName>
        <fullName evidence="3">Uncharacterized protein</fullName>
    </submittedName>
</protein>
<dbReference type="HOGENOM" id="CLU_010194_17_1_1"/>
<comment type="caution">
    <text evidence="3">The sequence shown here is derived from an EMBL/GenBank/DDBJ whole genome shotgun (WGS) entry which is preliminary data.</text>
</comment>
<keyword evidence="4" id="KW-1185">Reference proteome</keyword>
<keyword evidence="2" id="KW-0560">Oxidoreductase</keyword>
<comment type="similarity">
    <text evidence="1">Belongs to the short-chain dehydrogenases/reductases (SDR) family.</text>
</comment>
<dbReference type="Pfam" id="PF00106">
    <property type="entry name" value="adh_short"/>
    <property type="match status" value="1"/>
</dbReference>
<evidence type="ECO:0000313" key="4">
    <source>
        <dbReference type="Proteomes" id="UP000007115"/>
    </source>
</evidence>
<dbReference type="InterPro" id="IPR002347">
    <property type="entry name" value="SDR_fam"/>
</dbReference>
<dbReference type="SUPFAM" id="SSF51735">
    <property type="entry name" value="NAD(P)-binding Rossmann-fold domains"/>
    <property type="match status" value="1"/>
</dbReference>
<gene>
    <name evidence="3" type="ORF">TRIVIDRAFT_58356</name>
</gene>
<dbReference type="Proteomes" id="UP000007115">
    <property type="component" value="Unassembled WGS sequence"/>
</dbReference>
<dbReference type="GO" id="GO:0016491">
    <property type="term" value="F:oxidoreductase activity"/>
    <property type="evidence" value="ECO:0007669"/>
    <property type="project" value="UniProtKB-KW"/>
</dbReference>
<dbReference type="PANTHER" id="PTHR43669">
    <property type="entry name" value="5-KETO-D-GLUCONATE 5-REDUCTASE"/>
    <property type="match status" value="1"/>
</dbReference>
<evidence type="ECO:0000256" key="1">
    <source>
        <dbReference type="ARBA" id="ARBA00006484"/>
    </source>
</evidence>
<evidence type="ECO:0000256" key="2">
    <source>
        <dbReference type="ARBA" id="ARBA00023002"/>
    </source>
</evidence>
<dbReference type="Gene3D" id="3.40.50.720">
    <property type="entry name" value="NAD(P)-binding Rossmann-like Domain"/>
    <property type="match status" value="1"/>
</dbReference>
<dbReference type="InParanoid" id="G9N0M3"/>
<dbReference type="AlphaFoldDB" id="G9N0M3"/>
<evidence type="ECO:0000313" key="3">
    <source>
        <dbReference type="EMBL" id="EHK19905.1"/>
    </source>
</evidence>